<dbReference type="PROSITE" id="PS50234">
    <property type="entry name" value="VWFA"/>
    <property type="match status" value="1"/>
</dbReference>
<dbReference type="InterPro" id="IPR036465">
    <property type="entry name" value="vWFA_dom_sf"/>
</dbReference>
<reference evidence="3" key="1">
    <citation type="submission" date="2022-08" db="EMBL/GenBank/DDBJ databases">
        <title>Catabolic pathway analysis in culturable SAR92 clade bacteria reveals their overlooked roles in DMSP degradation in coastal seas.</title>
        <authorList>
            <person name="He X."/>
            <person name="Zhang X."/>
            <person name="Zhang Y."/>
        </authorList>
    </citation>
    <scope>NUCLEOTIDE SEQUENCE</scope>
    <source>
        <strain evidence="3">H455</strain>
    </source>
</reference>
<organism evidence="3 4">
    <name type="scientific">SAR92 clade bacterium H455</name>
    <dbReference type="NCBI Taxonomy" id="2974818"/>
    <lineage>
        <taxon>Bacteria</taxon>
        <taxon>Pseudomonadati</taxon>
        <taxon>Pseudomonadota</taxon>
        <taxon>Gammaproteobacteria</taxon>
        <taxon>Cellvibrionales</taxon>
        <taxon>Porticoccaceae</taxon>
        <taxon>SAR92 clade</taxon>
    </lineage>
</organism>
<name>A0ABY5TUB5_9GAMM</name>
<evidence type="ECO:0000256" key="1">
    <source>
        <dbReference type="SAM" id="Phobius"/>
    </source>
</evidence>
<evidence type="ECO:0000313" key="4">
    <source>
        <dbReference type="Proteomes" id="UP001059934"/>
    </source>
</evidence>
<feature type="domain" description="VWFA" evidence="2">
    <location>
        <begin position="91"/>
        <end position="285"/>
    </location>
</feature>
<dbReference type="InterPro" id="IPR050768">
    <property type="entry name" value="UPF0353/GerABKA_families"/>
</dbReference>
<keyword evidence="1" id="KW-0472">Membrane</keyword>
<dbReference type="InterPro" id="IPR002035">
    <property type="entry name" value="VWF_A"/>
</dbReference>
<dbReference type="PANTHER" id="PTHR22550">
    <property type="entry name" value="SPORE GERMINATION PROTEIN"/>
    <property type="match status" value="1"/>
</dbReference>
<dbReference type="EMBL" id="CP103416">
    <property type="protein sequence ID" value="UVW36286.1"/>
    <property type="molecule type" value="Genomic_DNA"/>
</dbReference>
<dbReference type="Pfam" id="PF00092">
    <property type="entry name" value="VWA"/>
    <property type="match status" value="1"/>
</dbReference>
<evidence type="ECO:0000313" key="3">
    <source>
        <dbReference type="EMBL" id="UVW36286.1"/>
    </source>
</evidence>
<dbReference type="PANTHER" id="PTHR22550:SF18">
    <property type="entry name" value="VWFA DOMAIN-CONTAINING PROTEIN"/>
    <property type="match status" value="1"/>
</dbReference>
<dbReference type="SUPFAM" id="SSF53300">
    <property type="entry name" value="vWA-like"/>
    <property type="match status" value="1"/>
</dbReference>
<dbReference type="InterPro" id="IPR033881">
    <property type="entry name" value="vWA_BatA_type"/>
</dbReference>
<accession>A0ABY5TUB5</accession>
<protein>
    <submittedName>
        <fullName evidence="3">VWA domain-containing protein</fullName>
    </submittedName>
</protein>
<feature type="transmembrane region" description="Helical" evidence="1">
    <location>
        <begin position="304"/>
        <end position="322"/>
    </location>
</feature>
<dbReference type="Gene3D" id="3.40.50.410">
    <property type="entry name" value="von Willebrand factor, type A domain"/>
    <property type="match status" value="1"/>
</dbReference>
<dbReference type="Proteomes" id="UP001059934">
    <property type="component" value="Chromosome"/>
</dbReference>
<feature type="transmembrane region" description="Helical" evidence="1">
    <location>
        <begin position="57"/>
        <end position="78"/>
    </location>
</feature>
<dbReference type="CDD" id="cd01467">
    <property type="entry name" value="vWA_BatA_type"/>
    <property type="match status" value="1"/>
</dbReference>
<sequence>MLELIWPWALALAPLPFIYRWLRKPAEVRMRALRAPLLASAAGGSSSAATSSWRKSLLLTMLAVIWLCTLLAIARPVWIGDPVSLPTSGRDILLAVDISGSMEREDMQISGQTVNRLQAVKAVVGKFVAEREGDRLGLILFGEKAYLQTPLTFDRKTMQTLLYEAQLGFAGNGTAIGDAIGLSVKRLQQRPENHRVVILLTDGANNAGELEPLKAAELASRAKVKIYTIGVGAETQESWGLFGKRVTNPSADLDEKTLGAIADTTGGHYFRARNPEELVAIYEELNRLEPIEQDAEMIRPVAALYYWPLALAFILSLLIGLISGPRKYNGGSHV</sequence>
<gene>
    <name evidence="3" type="ORF">NYF23_06680</name>
</gene>
<proteinExistence type="predicted"/>
<feature type="transmembrane region" description="Helical" evidence="1">
    <location>
        <begin position="6"/>
        <end position="22"/>
    </location>
</feature>
<keyword evidence="4" id="KW-1185">Reference proteome</keyword>
<keyword evidence="1" id="KW-0812">Transmembrane</keyword>
<evidence type="ECO:0000259" key="2">
    <source>
        <dbReference type="PROSITE" id="PS50234"/>
    </source>
</evidence>
<dbReference type="SMART" id="SM00327">
    <property type="entry name" value="VWA"/>
    <property type="match status" value="1"/>
</dbReference>
<keyword evidence="1" id="KW-1133">Transmembrane helix</keyword>